<evidence type="ECO:0000256" key="6">
    <source>
        <dbReference type="ARBA" id="ARBA00022917"/>
    </source>
</evidence>
<feature type="region of interest" description="Disordered" evidence="13">
    <location>
        <begin position="482"/>
        <end position="530"/>
    </location>
</feature>
<dbReference type="InterPro" id="IPR056764">
    <property type="entry name" value="LbH_EIF2B3/5"/>
</dbReference>
<evidence type="ECO:0000313" key="17">
    <source>
        <dbReference type="EMBL" id="CCX13580.1"/>
    </source>
</evidence>
<keyword evidence="14" id="KW-0472">Membrane</keyword>
<accession>U4L7F6</accession>
<comment type="subunit">
    <text evidence="12">Component of the translation initiation factor 2B (eIF2B) complex which is a heterodecamer of two sets of five different subunits: alpha, beta, gamma, delta and epsilon. Subunits alpha, beta and delta comprise a regulatory subcomplex and subunits epsilon and gamma comprise a catalytic subcomplex. Within the complex, the hexameric regulatory complex resides at the center, with the two heterodimeric catalytic subcomplexes bound on opposite sides.</text>
</comment>
<dbReference type="InterPro" id="IPR029044">
    <property type="entry name" value="Nucleotide-diphossugar_trans"/>
</dbReference>
<feature type="compositionally biased region" description="Acidic residues" evidence="13">
    <location>
        <begin position="293"/>
        <end position="304"/>
    </location>
</feature>
<dbReference type="OrthoDB" id="10250549at2759"/>
<organism evidence="17 18">
    <name type="scientific">Pyronema omphalodes (strain CBS 100304)</name>
    <name type="common">Pyronema confluens</name>
    <dbReference type="NCBI Taxonomy" id="1076935"/>
    <lineage>
        <taxon>Eukaryota</taxon>
        <taxon>Fungi</taxon>
        <taxon>Dikarya</taxon>
        <taxon>Ascomycota</taxon>
        <taxon>Pezizomycotina</taxon>
        <taxon>Pezizomycetes</taxon>
        <taxon>Pezizales</taxon>
        <taxon>Pyronemataceae</taxon>
        <taxon>Pyronema</taxon>
    </lineage>
</organism>
<evidence type="ECO:0000256" key="4">
    <source>
        <dbReference type="ARBA" id="ARBA00022490"/>
    </source>
</evidence>
<dbReference type="GO" id="GO:0002183">
    <property type="term" value="P:cytoplasmic translational initiation"/>
    <property type="evidence" value="ECO:0007669"/>
    <property type="project" value="TreeGrafter"/>
</dbReference>
<evidence type="ECO:0000256" key="1">
    <source>
        <dbReference type="ARBA" id="ARBA00004514"/>
    </source>
</evidence>
<evidence type="ECO:0000259" key="16">
    <source>
        <dbReference type="Pfam" id="PF25084"/>
    </source>
</evidence>
<feature type="compositionally biased region" description="Acidic residues" evidence="13">
    <location>
        <begin position="492"/>
        <end position="525"/>
    </location>
</feature>
<evidence type="ECO:0000313" key="18">
    <source>
        <dbReference type="Proteomes" id="UP000018144"/>
    </source>
</evidence>
<dbReference type="InterPro" id="IPR051960">
    <property type="entry name" value="eIF2B_gamma"/>
</dbReference>
<dbReference type="Gene3D" id="2.160.10.10">
    <property type="entry name" value="Hexapeptide repeat proteins"/>
    <property type="match status" value="1"/>
</dbReference>
<dbReference type="EMBL" id="HF935853">
    <property type="protein sequence ID" value="CCX13580.1"/>
    <property type="molecule type" value="Genomic_DNA"/>
</dbReference>
<dbReference type="SUPFAM" id="SSF53448">
    <property type="entry name" value="Nucleotide-diphospho-sugar transferases"/>
    <property type="match status" value="1"/>
</dbReference>
<keyword evidence="14" id="KW-0812">Transmembrane</keyword>
<dbReference type="GO" id="GO:0005851">
    <property type="term" value="C:eukaryotic translation initiation factor 2B complex"/>
    <property type="evidence" value="ECO:0007669"/>
    <property type="project" value="TreeGrafter"/>
</dbReference>
<dbReference type="OMA" id="NCVINPK"/>
<evidence type="ECO:0000256" key="12">
    <source>
        <dbReference type="ARBA" id="ARBA00046432"/>
    </source>
</evidence>
<evidence type="ECO:0000256" key="7">
    <source>
        <dbReference type="ARBA" id="ARBA00030179"/>
    </source>
</evidence>
<evidence type="ECO:0000256" key="11">
    <source>
        <dbReference type="ARBA" id="ARBA00045373"/>
    </source>
</evidence>
<dbReference type="CDD" id="cd04652">
    <property type="entry name" value="LbH_eIF2B_gamma_C"/>
    <property type="match status" value="1"/>
</dbReference>
<sequence>MPSALPSIGFQAVILCGAGEGLHPFAGDENLVPKALLQVANKPMIYYPIEWCEKAGISSILVLTLSEHHNAIQSYVRSHRTSKLYIQAESCSSFKDNIGTADVLRVAHQKGWITSDFVVVPCDLVTNLNGTMLAELWMTEQASFDGDLGRRARKRGAGDGRDGRRGGLMVAYNTKGEGEVKGQETDFLVTSSPRDDETGTLLDLYPNEKIKELVEFPISYKMVEKCPDLTIFDTYRDAGIYFLPHWVLKFISRNPRMSSLHKHILPYLARSRWESRKLATKLGLTEILTGADDNLEDDESEENPSEEHDVGSMSTMRKRRTSFVAKDEQVEIPPITTYMPTKAPSMFMRRVDTTQIYLFTSLYLAKSDPKEQSSTIKIDPSATIGEKANVTGIDCLVAEKVTIGAKAIVKKSVIGAGCTIGNGVRLMGCVLMDGAKVGDNAKLEGCVIGREAVVGAKCALKDCEVAEGFDVDADTEARGEKFVPFDAMGGVSDDDDEDDDEEEYSEEEDDDEEDEDDDDEDEDDDFGSHRLGFTDKMLNIALDIFGSHRGSFDQAGTPVIQARSVSEPSEHLEPPKPGLLDRFHPEPANWAVWQFVIFFCLLQPLFVGLDI</sequence>
<evidence type="ECO:0000259" key="15">
    <source>
        <dbReference type="Pfam" id="PF00483"/>
    </source>
</evidence>
<dbReference type="Pfam" id="PF00483">
    <property type="entry name" value="NTP_transferase"/>
    <property type="match status" value="1"/>
</dbReference>
<keyword evidence="18" id="KW-1185">Reference proteome</keyword>
<evidence type="ECO:0000256" key="2">
    <source>
        <dbReference type="ARBA" id="ARBA00007878"/>
    </source>
</evidence>
<dbReference type="STRING" id="1076935.U4L7F6"/>
<keyword evidence="5 17" id="KW-0396">Initiation factor</keyword>
<feature type="domain" description="EIF2B subunit epsilon/gamma LbH" evidence="16">
    <location>
        <begin position="392"/>
        <end position="473"/>
    </location>
</feature>
<evidence type="ECO:0000256" key="9">
    <source>
        <dbReference type="ARBA" id="ARBA00044196"/>
    </source>
</evidence>
<dbReference type="GO" id="GO:0005829">
    <property type="term" value="C:cytosol"/>
    <property type="evidence" value="ECO:0007669"/>
    <property type="project" value="UniProtKB-SubCell"/>
</dbReference>
<dbReference type="GO" id="GO:0005085">
    <property type="term" value="F:guanyl-nucleotide exchange factor activity"/>
    <property type="evidence" value="ECO:0007669"/>
    <property type="project" value="TreeGrafter"/>
</dbReference>
<dbReference type="Pfam" id="PF25084">
    <property type="entry name" value="LbH_EIF2B"/>
    <property type="match status" value="1"/>
</dbReference>
<dbReference type="PANTHER" id="PTHR45989">
    <property type="entry name" value="TRANSLATION INITIATION FACTOR EIF-2B SUBUNIT GAMMA"/>
    <property type="match status" value="1"/>
</dbReference>
<dbReference type="Gene3D" id="3.90.550.10">
    <property type="entry name" value="Spore Coat Polysaccharide Biosynthesis Protein SpsA, Chain A"/>
    <property type="match status" value="1"/>
</dbReference>
<name>U4L7F6_PYROM</name>
<comment type="subcellular location">
    <subcellularLocation>
        <location evidence="1">Cytoplasm</location>
        <location evidence="1">Cytosol</location>
    </subcellularLocation>
</comment>
<dbReference type="GO" id="GO:0003743">
    <property type="term" value="F:translation initiation factor activity"/>
    <property type="evidence" value="ECO:0007669"/>
    <property type="project" value="UniProtKB-KW"/>
</dbReference>
<evidence type="ECO:0000256" key="5">
    <source>
        <dbReference type="ARBA" id="ARBA00022540"/>
    </source>
</evidence>
<dbReference type="Proteomes" id="UP000018144">
    <property type="component" value="Unassembled WGS sequence"/>
</dbReference>
<feature type="region of interest" description="Disordered" evidence="13">
    <location>
        <begin position="292"/>
        <end position="317"/>
    </location>
</feature>
<evidence type="ECO:0000256" key="10">
    <source>
        <dbReference type="ARBA" id="ARBA00044229"/>
    </source>
</evidence>
<protein>
    <recommendedName>
        <fullName evidence="3">Mannose-1-phosphate guanyltransferase</fullName>
    </recommendedName>
    <alternativeName>
        <fullName evidence="8">GDP-mannose pyrophosphorylase</fullName>
    </alternativeName>
    <alternativeName>
        <fullName evidence="7">GTP-mannose-1-phosphate guanylyltransferase</fullName>
    </alternativeName>
    <alternativeName>
        <fullName evidence="9">Translation initiation factor eIF2B subunit gamma</fullName>
    </alternativeName>
    <alternativeName>
        <fullName evidence="10">eIF2B GDP-GTP exchange factor subunit gamma</fullName>
    </alternativeName>
</protein>
<evidence type="ECO:0000256" key="8">
    <source>
        <dbReference type="ARBA" id="ARBA00031190"/>
    </source>
</evidence>
<dbReference type="eggNOG" id="KOG1462">
    <property type="taxonomic scope" value="Eukaryota"/>
</dbReference>
<dbReference type="PANTHER" id="PTHR45989:SF1">
    <property type="entry name" value="TRANSLATION INITIATION FACTOR EIF-2B SUBUNIT GAMMA"/>
    <property type="match status" value="1"/>
</dbReference>
<gene>
    <name evidence="17" type="ORF">PCON_13173</name>
</gene>
<reference evidence="17 18" key="1">
    <citation type="journal article" date="2013" name="PLoS Genet.">
        <title>The genome and development-dependent transcriptomes of Pyronema confluens: a window into fungal evolution.</title>
        <authorList>
            <person name="Traeger S."/>
            <person name="Altegoer F."/>
            <person name="Freitag M."/>
            <person name="Gabaldon T."/>
            <person name="Kempken F."/>
            <person name="Kumar A."/>
            <person name="Marcet-Houben M."/>
            <person name="Poggeler S."/>
            <person name="Stajich J.E."/>
            <person name="Nowrousian M."/>
        </authorList>
    </citation>
    <scope>NUCLEOTIDE SEQUENCE [LARGE SCALE GENOMIC DNA]</scope>
    <source>
        <strain evidence="18">CBS 100304</strain>
        <tissue evidence="17">Vegetative mycelium</tissue>
    </source>
</reference>
<feature type="domain" description="Nucleotidyl transferase" evidence="15">
    <location>
        <begin position="13"/>
        <end position="129"/>
    </location>
</feature>
<dbReference type="InterPro" id="IPR005835">
    <property type="entry name" value="NTP_transferase_dom"/>
</dbReference>
<evidence type="ECO:0000256" key="13">
    <source>
        <dbReference type="SAM" id="MobiDB-lite"/>
    </source>
</evidence>
<evidence type="ECO:0000256" key="3">
    <source>
        <dbReference type="ARBA" id="ARBA00018601"/>
    </source>
</evidence>
<keyword evidence="4" id="KW-0963">Cytoplasm</keyword>
<dbReference type="AlphaFoldDB" id="U4L7F6"/>
<feature type="transmembrane region" description="Helical" evidence="14">
    <location>
        <begin position="590"/>
        <end position="609"/>
    </location>
</feature>
<proteinExistence type="inferred from homology"/>
<comment type="similarity">
    <text evidence="2">Belongs to the eIF-2B gamma/epsilon subunits family.</text>
</comment>
<keyword evidence="6" id="KW-0648">Protein biosynthesis</keyword>
<keyword evidence="14" id="KW-1133">Transmembrane helix</keyword>
<evidence type="ECO:0000256" key="14">
    <source>
        <dbReference type="SAM" id="Phobius"/>
    </source>
</evidence>
<comment type="function">
    <text evidence="11">Acts as a component of the translation initiation factor 2B (eIF2B) complex, which catalyzes the exchange of GDP for GTP on the eukaryotic initiation factor 2 (eIF2) complex gamma subunit. Its guanine nucleotide exchange factor activity is repressed when bound to eIF2 complex phosphorylated on the alpha subunit, thereby limiting the amount of methionyl-initiator methionine tRNA available to the ribosome and consequently global translation is repressed.</text>
</comment>